<gene>
    <name evidence="4" type="ORF">K0B96_06800</name>
</gene>
<dbReference type="PANTHER" id="PTHR43649:SF12">
    <property type="entry name" value="DIACETYLCHITOBIOSE BINDING PROTEIN DASA"/>
    <property type="match status" value="1"/>
</dbReference>
<comment type="subcellular location">
    <subcellularLocation>
        <location evidence="1">Periplasm</location>
    </subcellularLocation>
</comment>
<dbReference type="Proteomes" id="UP000825051">
    <property type="component" value="Chromosome"/>
</dbReference>
<dbReference type="KEGG" id="ole:K0B96_06800"/>
<name>A0A8F9XHJ6_9BACT</name>
<comment type="similarity">
    <text evidence="2">Belongs to the bacterial solute-binding protein 1 family.</text>
</comment>
<reference evidence="4" key="1">
    <citation type="submission" date="2021-08" db="EMBL/GenBank/DDBJ databases">
        <title>Genome of a novel bacterium of the phylum Verrucomicrobia, Oleiharenicola sp. KSB-15.</title>
        <authorList>
            <person name="Chung J.-H."/>
            <person name="Ahn J.-H."/>
            <person name="Yoon Y."/>
            <person name="Kim D.-Y."/>
            <person name="An S.-H."/>
            <person name="Park I."/>
            <person name="Yeon J."/>
        </authorList>
    </citation>
    <scope>NUCLEOTIDE SEQUENCE</scope>
    <source>
        <strain evidence="4">KSB-15</strain>
    </source>
</reference>
<dbReference type="GO" id="GO:0042597">
    <property type="term" value="C:periplasmic space"/>
    <property type="evidence" value="ECO:0007669"/>
    <property type="project" value="UniProtKB-SubCell"/>
</dbReference>
<dbReference type="PANTHER" id="PTHR43649">
    <property type="entry name" value="ARABINOSE-BINDING PROTEIN-RELATED"/>
    <property type="match status" value="1"/>
</dbReference>
<proteinExistence type="inferred from homology"/>
<evidence type="ECO:0000256" key="2">
    <source>
        <dbReference type="ARBA" id="ARBA00008520"/>
    </source>
</evidence>
<keyword evidence="3" id="KW-0732">Signal</keyword>
<dbReference type="RefSeq" id="WP_220165325.1">
    <property type="nucleotide sequence ID" value="NZ_CP080507.1"/>
</dbReference>
<protein>
    <submittedName>
        <fullName evidence="4">Extracellular solute-binding protein</fullName>
    </submittedName>
</protein>
<dbReference type="AlphaFoldDB" id="A0A8F9XHJ6"/>
<dbReference type="Gene3D" id="3.40.190.10">
    <property type="entry name" value="Periplasmic binding protein-like II"/>
    <property type="match status" value="1"/>
</dbReference>
<dbReference type="InterPro" id="IPR050490">
    <property type="entry name" value="Bact_solute-bd_prot1"/>
</dbReference>
<accession>A0A8F9XHJ6</accession>
<evidence type="ECO:0000256" key="1">
    <source>
        <dbReference type="ARBA" id="ARBA00004418"/>
    </source>
</evidence>
<keyword evidence="5" id="KW-1185">Reference proteome</keyword>
<evidence type="ECO:0000313" key="5">
    <source>
        <dbReference type="Proteomes" id="UP000825051"/>
    </source>
</evidence>
<evidence type="ECO:0000256" key="3">
    <source>
        <dbReference type="SAM" id="SignalP"/>
    </source>
</evidence>
<feature type="signal peptide" evidence="3">
    <location>
        <begin position="1"/>
        <end position="17"/>
    </location>
</feature>
<dbReference type="InterPro" id="IPR006059">
    <property type="entry name" value="SBP"/>
</dbReference>
<feature type="chain" id="PRO_5034400786" evidence="3">
    <location>
        <begin position="18"/>
        <end position="490"/>
    </location>
</feature>
<organism evidence="4 5">
    <name type="scientific">Horticoccus luteus</name>
    <dbReference type="NCBI Taxonomy" id="2862869"/>
    <lineage>
        <taxon>Bacteria</taxon>
        <taxon>Pseudomonadati</taxon>
        <taxon>Verrucomicrobiota</taxon>
        <taxon>Opitutia</taxon>
        <taxon>Opitutales</taxon>
        <taxon>Opitutaceae</taxon>
        <taxon>Horticoccus</taxon>
    </lineage>
</organism>
<dbReference type="SUPFAM" id="SSF53850">
    <property type="entry name" value="Periplasmic binding protein-like II"/>
    <property type="match status" value="1"/>
</dbReference>
<sequence length="490" mass="55087">MQRTFLVCLLTLSAASAALYWTLPEQRAGRPLLYWVTQDDPVKRETIELFYQWRAQRGLPPVEVRIDSANVDPTKKLVQGVSGVGGDLIDVYELQLEMLQATGMLADLTDVAQRMGFGPDRTYAMARDDVMVQGRQYGFPRNVEVTLCWINRDTFARYGVPEPPTRWTWDEFEALGKRFVAAANPPGTKHRVFFLSRIWRDTLRRSCGAATFNETQTRCVLDTPASIEMLRRLYRWTIEERLMPTQEEDRAFAADASGWDAAFALFAAGRYAMLYEGRWALIRLRPRGDLNLRVVEPFNNGFPVTQGGAGLVSIFAGTKHPQEAAEFLQFLTSKDFNLLVARSGDSLPPVPAYAQTEAFLHPAGHPNEWGVHAEFAKAGHTIAITASKSPFVLPMMVDRIDTEVVDAMLAQRLSPEAAARELTDRLNGEMALNVKQDPALRKLYDERMALQHAIDGRRAAGQRVPAAWIADPYQRALYRAHGWLEEGAAK</sequence>
<evidence type="ECO:0000313" key="4">
    <source>
        <dbReference type="EMBL" id="QYM80317.1"/>
    </source>
</evidence>
<dbReference type="EMBL" id="CP080507">
    <property type="protein sequence ID" value="QYM80317.1"/>
    <property type="molecule type" value="Genomic_DNA"/>
</dbReference>
<dbReference type="Pfam" id="PF13416">
    <property type="entry name" value="SBP_bac_8"/>
    <property type="match status" value="1"/>
</dbReference>